<dbReference type="AlphaFoldDB" id="A0A194YPJ2"/>
<evidence type="ECO:0000313" key="2">
    <source>
        <dbReference type="EMBL" id="KXG30113.1"/>
    </source>
</evidence>
<protein>
    <submittedName>
        <fullName evidence="2">Uncharacterized protein</fullName>
    </submittedName>
</protein>
<feature type="compositionally biased region" description="Polar residues" evidence="1">
    <location>
        <begin position="78"/>
        <end position="93"/>
    </location>
</feature>
<feature type="region of interest" description="Disordered" evidence="1">
    <location>
        <begin position="49"/>
        <end position="103"/>
    </location>
</feature>
<keyword evidence="3" id="KW-1185">Reference proteome</keyword>
<feature type="region of interest" description="Disordered" evidence="1">
    <location>
        <begin position="1"/>
        <end position="29"/>
    </location>
</feature>
<dbReference type="Gramene" id="KXG30113">
    <property type="protein sequence ID" value="KXG30113"/>
    <property type="gene ID" value="SORBI_3004G135000"/>
</dbReference>
<gene>
    <name evidence="2" type="ORF">SORBI_3004G135000</name>
</gene>
<evidence type="ECO:0000313" key="3">
    <source>
        <dbReference type="Proteomes" id="UP000000768"/>
    </source>
</evidence>
<sequence length="169" mass="18635">MRKISRPILPTHHAHVRRRRRPTSSLGCAGTHHRATICTWPPLLSASRVPTRIPPQSSVRAHNADALSRTSSSRSRHQQAVVSTPLPNFSSPSCRDDGLKDSSSTVPMPGPYFVSFGSRACNPASILIQSASSSSLQWHSPPISESRGGPRRRWLDPMEDNRILIPYAM</sequence>
<name>A0A194YPJ2_SORBI</name>
<proteinExistence type="predicted"/>
<accession>A0A194YPJ2</accession>
<organism evidence="2 3">
    <name type="scientific">Sorghum bicolor</name>
    <name type="common">Sorghum</name>
    <name type="synonym">Sorghum vulgare</name>
    <dbReference type="NCBI Taxonomy" id="4558"/>
    <lineage>
        <taxon>Eukaryota</taxon>
        <taxon>Viridiplantae</taxon>
        <taxon>Streptophyta</taxon>
        <taxon>Embryophyta</taxon>
        <taxon>Tracheophyta</taxon>
        <taxon>Spermatophyta</taxon>
        <taxon>Magnoliopsida</taxon>
        <taxon>Liliopsida</taxon>
        <taxon>Poales</taxon>
        <taxon>Poaceae</taxon>
        <taxon>PACMAD clade</taxon>
        <taxon>Panicoideae</taxon>
        <taxon>Andropogonodae</taxon>
        <taxon>Andropogoneae</taxon>
        <taxon>Sorghinae</taxon>
        <taxon>Sorghum</taxon>
    </lineage>
</organism>
<evidence type="ECO:0000256" key="1">
    <source>
        <dbReference type="SAM" id="MobiDB-lite"/>
    </source>
</evidence>
<reference evidence="3" key="2">
    <citation type="journal article" date="2018" name="Plant J.">
        <title>The Sorghum bicolor reference genome: improved assembly, gene annotations, a transcriptome atlas, and signatures of genome organization.</title>
        <authorList>
            <person name="McCormick R.F."/>
            <person name="Truong S.K."/>
            <person name="Sreedasyam A."/>
            <person name="Jenkins J."/>
            <person name="Shu S."/>
            <person name="Sims D."/>
            <person name="Kennedy M."/>
            <person name="Amirebrahimi M."/>
            <person name="Weers B.D."/>
            <person name="McKinley B."/>
            <person name="Mattison A."/>
            <person name="Morishige D.T."/>
            <person name="Grimwood J."/>
            <person name="Schmutz J."/>
            <person name="Mullet J.E."/>
        </authorList>
    </citation>
    <scope>NUCLEOTIDE SEQUENCE [LARGE SCALE GENOMIC DNA]</scope>
    <source>
        <strain evidence="3">cv. BTx623</strain>
    </source>
</reference>
<dbReference type="InParanoid" id="A0A194YPJ2"/>
<dbReference type="EMBL" id="CM000763">
    <property type="protein sequence ID" value="KXG30113.1"/>
    <property type="molecule type" value="Genomic_DNA"/>
</dbReference>
<feature type="compositionally biased region" description="Basic residues" evidence="1">
    <location>
        <begin position="12"/>
        <end position="22"/>
    </location>
</feature>
<dbReference type="Proteomes" id="UP000000768">
    <property type="component" value="Chromosome 4"/>
</dbReference>
<reference evidence="2 3" key="1">
    <citation type="journal article" date="2009" name="Nature">
        <title>The Sorghum bicolor genome and the diversification of grasses.</title>
        <authorList>
            <person name="Paterson A.H."/>
            <person name="Bowers J.E."/>
            <person name="Bruggmann R."/>
            <person name="Dubchak I."/>
            <person name="Grimwood J."/>
            <person name="Gundlach H."/>
            <person name="Haberer G."/>
            <person name="Hellsten U."/>
            <person name="Mitros T."/>
            <person name="Poliakov A."/>
            <person name="Schmutz J."/>
            <person name="Spannagl M."/>
            <person name="Tang H."/>
            <person name="Wang X."/>
            <person name="Wicker T."/>
            <person name="Bharti A.K."/>
            <person name="Chapman J."/>
            <person name="Feltus F.A."/>
            <person name="Gowik U."/>
            <person name="Grigoriev I.V."/>
            <person name="Lyons E."/>
            <person name="Maher C.A."/>
            <person name="Martis M."/>
            <person name="Narechania A."/>
            <person name="Otillar R.P."/>
            <person name="Penning B.W."/>
            <person name="Salamov A.A."/>
            <person name="Wang Y."/>
            <person name="Zhang L."/>
            <person name="Carpita N.C."/>
            <person name="Freeling M."/>
            <person name="Gingle A.R."/>
            <person name="Hash C.T."/>
            <person name="Keller B."/>
            <person name="Klein P."/>
            <person name="Kresovich S."/>
            <person name="McCann M.C."/>
            <person name="Ming R."/>
            <person name="Peterson D.G."/>
            <person name="Mehboob-ur-Rahman"/>
            <person name="Ware D."/>
            <person name="Westhoff P."/>
            <person name="Mayer K.F."/>
            <person name="Messing J."/>
            <person name="Rokhsar D.S."/>
        </authorList>
    </citation>
    <scope>NUCLEOTIDE SEQUENCE [LARGE SCALE GENOMIC DNA]</scope>
    <source>
        <strain evidence="3">cv. BTx623</strain>
    </source>
</reference>